<reference evidence="1 2" key="2">
    <citation type="journal article" date="2014" name="Proc. Natl. Acad. Sci. U.S.A.">
        <title>Trajectory and genomic determinants of fungal-pathogen speciation and host adaptation.</title>
        <authorList>
            <person name="Hu X."/>
            <person name="Xiao G."/>
            <person name="Zheng P."/>
            <person name="Shang Y."/>
            <person name="Su Y."/>
            <person name="Zhang X."/>
            <person name="Liu X."/>
            <person name="Zhan S."/>
            <person name="St Leger R.J."/>
            <person name="Wang C."/>
        </authorList>
    </citation>
    <scope>GENOME REANNOTATION</scope>
    <source>
        <strain evidence="2">ARSEF 23 / ATCC MYA-3075</strain>
    </source>
</reference>
<dbReference type="GeneID" id="23632873"/>
<gene>
    <name evidence="1" type="ORF">MAA_11425</name>
</gene>
<dbReference type="AlphaFoldDB" id="A0A0B2X7I9"/>
<evidence type="ECO:0000313" key="2">
    <source>
        <dbReference type="Proteomes" id="UP000002498"/>
    </source>
</evidence>
<evidence type="ECO:0000313" key="1">
    <source>
        <dbReference type="EMBL" id="KHO10888.1"/>
    </source>
</evidence>
<accession>A0A0B2X7I9</accession>
<dbReference type="RefSeq" id="XP_011411721.1">
    <property type="nucleotide sequence ID" value="XM_011413419.1"/>
</dbReference>
<dbReference type="Proteomes" id="UP000002498">
    <property type="component" value="Unassembled WGS sequence"/>
</dbReference>
<proteinExistence type="predicted"/>
<reference evidence="1 2" key="1">
    <citation type="journal article" date="2011" name="PLoS Genet.">
        <title>Genome sequencing and comparative transcriptomics of the model entomopathogenic fungi Metarhizium anisopliae and M. acridum.</title>
        <authorList>
            <person name="Gao Q."/>
            <person name="Jin K."/>
            <person name="Ying S.H."/>
            <person name="Zhang Y."/>
            <person name="Xiao G."/>
            <person name="Shang Y."/>
            <person name="Duan Z."/>
            <person name="Hu X."/>
            <person name="Xie X.Q."/>
            <person name="Zhou G."/>
            <person name="Peng G."/>
            <person name="Luo Z."/>
            <person name="Huang W."/>
            <person name="Wang B."/>
            <person name="Fang W."/>
            <person name="Wang S."/>
            <person name="Zhong Y."/>
            <person name="Ma L.J."/>
            <person name="St Leger R.J."/>
            <person name="Zhao G.P."/>
            <person name="Pei Y."/>
            <person name="Feng M.G."/>
            <person name="Xia Y."/>
            <person name="Wang C."/>
        </authorList>
    </citation>
    <scope>NUCLEOTIDE SEQUENCE [LARGE SCALE GENOMIC DNA]</scope>
    <source>
        <strain evidence="2">ARSEF 23 / ATCC MYA-3075</strain>
    </source>
</reference>
<organism evidence="1 2">
    <name type="scientific">Metarhizium robertsii (strain ARSEF 23 / ATCC MYA-3075)</name>
    <name type="common">Metarhizium anisopliae (strain ARSEF 23)</name>
    <dbReference type="NCBI Taxonomy" id="655844"/>
    <lineage>
        <taxon>Eukaryota</taxon>
        <taxon>Fungi</taxon>
        <taxon>Dikarya</taxon>
        <taxon>Ascomycota</taxon>
        <taxon>Pezizomycotina</taxon>
        <taxon>Sordariomycetes</taxon>
        <taxon>Hypocreomycetidae</taxon>
        <taxon>Hypocreales</taxon>
        <taxon>Clavicipitaceae</taxon>
        <taxon>Metarhizium</taxon>
    </lineage>
</organism>
<protein>
    <submittedName>
        <fullName evidence="1">Uncharacterized protein</fullName>
    </submittedName>
</protein>
<dbReference type="HOGENOM" id="CLU_2776470_0_0_1"/>
<keyword evidence="2" id="KW-1185">Reference proteome</keyword>
<comment type="caution">
    <text evidence="1">The sequence shown here is derived from an EMBL/GenBank/DDBJ whole genome shotgun (WGS) entry which is preliminary data.</text>
</comment>
<dbReference type="EMBL" id="ADNJ02000008">
    <property type="protein sequence ID" value="KHO10888.1"/>
    <property type="molecule type" value="Genomic_DNA"/>
</dbReference>
<sequence>MSLLATSTGRLHTMAGEIISPGISGVALRIGLSGPAASFTTKAKGNTAMHLTSPGIGGYCCCPQVLTGQ</sequence>
<dbReference type="KEGG" id="maj:MAA_11425"/>
<name>A0A0B2X7I9_METRA</name>